<comment type="cofactor">
    <cofactor evidence="1">
        <name>Mg(2+)</name>
        <dbReference type="ChEBI" id="CHEBI:18420"/>
    </cofactor>
</comment>
<dbReference type="Gene3D" id="3.20.20.60">
    <property type="entry name" value="Phosphoenolpyruvate-binding domains"/>
    <property type="match status" value="1"/>
</dbReference>
<evidence type="ECO:0000256" key="3">
    <source>
        <dbReference type="ARBA" id="ARBA00022842"/>
    </source>
</evidence>
<dbReference type="GO" id="GO:0016787">
    <property type="term" value="F:hydrolase activity"/>
    <property type="evidence" value="ECO:0007669"/>
    <property type="project" value="UniProtKB-KW"/>
</dbReference>
<dbReference type="Proteomes" id="UP000277294">
    <property type="component" value="Unassembled WGS sequence"/>
</dbReference>
<evidence type="ECO:0000256" key="2">
    <source>
        <dbReference type="ARBA" id="ARBA00022723"/>
    </source>
</evidence>
<accession>A0A3P4B9C5</accession>
<dbReference type="RefSeq" id="WP_124081332.1">
    <property type="nucleotide sequence ID" value="NZ_UWPJ01000029.1"/>
</dbReference>
<dbReference type="InterPro" id="IPR040442">
    <property type="entry name" value="Pyrv_kinase-like_dom_sf"/>
</dbReference>
<dbReference type="Pfam" id="PF03328">
    <property type="entry name" value="HpcH_HpaI"/>
    <property type="match status" value="1"/>
</dbReference>
<dbReference type="PIRSF" id="PIRSF015582">
    <property type="entry name" value="Cit_lyase_B"/>
    <property type="match status" value="1"/>
</dbReference>
<evidence type="ECO:0000259" key="6">
    <source>
        <dbReference type="Pfam" id="PF03328"/>
    </source>
</evidence>
<dbReference type="InterPro" id="IPR005000">
    <property type="entry name" value="Aldolase/citrate-lyase_domain"/>
</dbReference>
<dbReference type="GO" id="GO:0006107">
    <property type="term" value="P:oxaloacetate metabolic process"/>
    <property type="evidence" value="ECO:0007669"/>
    <property type="project" value="TreeGrafter"/>
</dbReference>
<dbReference type="AlphaFoldDB" id="A0A3P4B9C5"/>
<reference evidence="7 8" key="1">
    <citation type="submission" date="2018-10" db="EMBL/GenBank/DDBJ databases">
        <authorList>
            <person name="Criscuolo A."/>
        </authorList>
    </citation>
    <scope>NUCLEOTIDE SEQUENCE [LARGE SCALE GENOMIC DNA]</scope>
    <source>
        <strain evidence="7">DnA1</strain>
    </source>
</reference>
<gene>
    <name evidence="7" type="primary">mcl2_2</name>
    <name evidence="7" type="ORF">PIGHUM_03835</name>
</gene>
<evidence type="ECO:0000256" key="5">
    <source>
        <dbReference type="PIRSR" id="PIRSR015582-2"/>
    </source>
</evidence>
<feature type="binding site" evidence="4">
    <location>
        <position position="69"/>
    </location>
    <ligand>
        <name>substrate</name>
    </ligand>
</feature>
<proteinExistence type="predicted"/>
<feature type="binding site" evidence="5">
    <location>
        <position position="160"/>
    </location>
    <ligand>
        <name>Mg(2+)</name>
        <dbReference type="ChEBI" id="CHEBI:18420"/>
    </ligand>
</feature>
<feature type="binding site" evidence="4">
    <location>
        <position position="133"/>
    </location>
    <ligand>
        <name>substrate</name>
    </ligand>
</feature>
<sequence length="297" mass="31315">MKTPARSFLFVPGDSARKLAKAGSVPADALILDLEDSVSASNAQAARANARAYLDEHRPGGRAQEIWIRCKPVQDPASLADLAAVVAGAPDGILVPKVRSGGDLLALDHYLSALEVQAGLEAGRIQVLPTLTETPQSILQAHTFVDAAPRLVGFSWGPIDLMAALGASTNRGPDGAFETLYAHARGVCLLAAGSCGVSPIDTICGEYRDAAVLREECVLARQAGFTGKLAIHPDQIALINELFSPTPEEIADARRVVDSFADGARGVVGLDGKMLDMPHLRQARTLLDRANLYAHKG</sequence>
<evidence type="ECO:0000256" key="1">
    <source>
        <dbReference type="ARBA" id="ARBA00001946"/>
    </source>
</evidence>
<keyword evidence="2 5" id="KW-0479">Metal-binding</keyword>
<dbReference type="EMBL" id="UWPJ01000029">
    <property type="protein sequence ID" value="VCU71745.1"/>
    <property type="molecule type" value="Genomic_DNA"/>
</dbReference>
<dbReference type="InterPro" id="IPR011206">
    <property type="entry name" value="Citrate_lyase_beta/mcl1/mcl2"/>
</dbReference>
<feature type="binding site" evidence="5">
    <location>
        <position position="133"/>
    </location>
    <ligand>
        <name>Mg(2+)</name>
        <dbReference type="ChEBI" id="CHEBI:18420"/>
    </ligand>
</feature>
<name>A0A3P4B9C5_9BURK</name>
<evidence type="ECO:0000256" key="4">
    <source>
        <dbReference type="PIRSR" id="PIRSR015582-1"/>
    </source>
</evidence>
<feature type="domain" description="HpcH/HpaI aldolase/citrate lyase" evidence="6">
    <location>
        <begin position="6"/>
        <end position="233"/>
    </location>
</feature>
<dbReference type="PANTHER" id="PTHR32308:SF0">
    <property type="entry name" value="HPCH_HPAI ALDOLASE_CITRATE LYASE DOMAIN-CONTAINING PROTEIN"/>
    <property type="match status" value="1"/>
</dbReference>
<protein>
    <submittedName>
        <fullName evidence="7">(3S)-malyl-CoA thioesterase</fullName>
        <ecNumber evidence="7">3.1.2.-</ecNumber>
    </submittedName>
</protein>
<dbReference type="GO" id="GO:0000287">
    <property type="term" value="F:magnesium ion binding"/>
    <property type="evidence" value="ECO:0007669"/>
    <property type="project" value="TreeGrafter"/>
</dbReference>
<keyword evidence="8" id="KW-1185">Reference proteome</keyword>
<dbReference type="SUPFAM" id="SSF51621">
    <property type="entry name" value="Phosphoenolpyruvate/pyruvate domain"/>
    <property type="match status" value="1"/>
</dbReference>
<dbReference type="PANTHER" id="PTHR32308">
    <property type="entry name" value="LYASE BETA SUBUNIT, PUTATIVE (AFU_ORTHOLOGUE AFUA_4G13030)-RELATED"/>
    <property type="match status" value="1"/>
</dbReference>
<organism evidence="7 8">
    <name type="scientific">Pigmentiphaga humi</name>
    <dbReference type="NCBI Taxonomy" id="2478468"/>
    <lineage>
        <taxon>Bacteria</taxon>
        <taxon>Pseudomonadati</taxon>
        <taxon>Pseudomonadota</taxon>
        <taxon>Betaproteobacteria</taxon>
        <taxon>Burkholderiales</taxon>
        <taxon>Alcaligenaceae</taxon>
        <taxon>Pigmentiphaga</taxon>
    </lineage>
</organism>
<evidence type="ECO:0000313" key="8">
    <source>
        <dbReference type="Proteomes" id="UP000277294"/>
    </source>
</evidence>
<keyword evidence="7" id="KW-0378">Hydrolase</keyword>
<keyword evidence="3 5" id="KW-0460">Magnesium</keyword>
<dbReference type="InterPro" id="IPR015813">
    <property type="entry name" value="Pyrv/PenolPyrv_kinase-like_dom"/>
</dbReference>
<dbReference type="OrthoDB" id="348111at2"/>
<evidence type="ECO:0000313" key="7">
    <source>
        <dbReference type="EMBL" id="VCU71745.1"/>
    </source>
</evidence>
<dbReference type="EC" id="3.1.2.-" evidence="7"/>